<feature type="coiled-coil region" evidence="1">
    <location>
        <begin position="331"/>
        <end position="358"/>
    </location>
</feature>
<reference evidence="3 4" key="1">
    <citation type="submission" date="2011-05" db="EMBL/GenBank/DDBJ databases">
        <title>Complete sequence of chromosome of Frankia symbiont of Datisca glomerata.</title>
        <authorList>
            <consortium name="US DOE Joint Genome Institute"/>
            <person name="Lucas S."/>
            <person name="Han J."/>
            <person name="Lapidus A."/>
            <person name="Cheng J.-F."/>
            <person name="Goodwin L."/>
            <person name="Pitluck S."/>
            <person name="Peters L."/>
            <person name="Mikhailova N."/>
            <person name="Chertkov O."/>
            <person name="Teshima H."/>
            <person name="Han C."/>
            <person name="Tapia R."/>
            <person name="Land M."/>
            <person name="Hauser L."/>
            <person name="Kyrpides N."/>
            <person name="Ivanova N."/>
            <person name="Pagani I."/>
            <person name="Berry A."/>
            <person name="Pawlowski K."/>
            <person name="Persson T."/>
            <person name="Vanden Heuvel B."/>
            <person name="Benson D."/>
            <person name="Woyke T."/>
        </authorList>
    </citation>
    <scope>NUCLEOTIDE SEQUENCE [LARGE SCALE GENOMIC DNA]</scope>
    <source>
        <strain evidence="4">4085684</strain>
    </source>
</reference>
<dbReference type="SUPFAM" id="SSF52540">
    <property type="entry name" value="P-loop containing nucleoside triphosphate hydrolases"/>
    <property type="match status" value="1"/>
</dbReference>
<dbReference type="eggNOG" id="COG1196">
    <property type="taxonomic scope" value="Bacteria"/>
</dbReference>
<feature type="coiled-coil region" evidence="1">
    <location>
        <begin position="514"/>
        <end position="548"/>
    </location>
</feature>
<dbReference type="InterPro" id="IPR013496">
    <property type="entry name" value="CHP02680"/>
</dbReference>
<gene>
    <name evidence="3" type="ordered locus">FsymDg_2511</name>
</gene>
<accession>F8B283</accession>
<dbReference type="STRING" id="656024.FsymDg_2511"/>
<dbReference type="Pfam" id="PF13558">
    <property type="entry name" value="SbcC_Walker_B"/>
    <property type="match status" value="1"/>
</dbReference>
<dbReference type="Gene3D" id="3.40.50.300">
    <property type="entry name" value="P-loop containing nucleotide triphosphate hydrolases"/>
    <property type="match status" value="1"/>
</dbReference>
<dbReference type="InterPro" id="IPR027417">
    <property type="entry name" value="P-loop_NTPase"/>
</dbReference>
<proteinExistence type="predicted"/>
<feature type="coiled-coil region" evidence="1">
    <location>
        <begin position="1131"/>
        <end position="1189"/>
    </location>
</feature>
<evidence type="ECO:0000313" key="4">
    <source>
        <dbReference type="Proteomes" id="UP000001549"/>
    </source>
</evidence>
<dbReference type="RefSeq" id="WP_013873796.1">
    <property type="nucleotide sequence ID" value="NC_015656.1"/>
</dbReference>
<feature type="region of interest" description="Disordered" evidence="2">
    <location>
        <begin position="400"/>
        <end position="431"/>
    </location>
</feature>
<feature type="region of interest" description="Disordered" evidence="2">
    <location>
        <begin position="117"/>
        <end position="151"/>
    </location>
</feature>
<evidence type="ECO:0000256" key="2">
    <source>
        <dbReference type="SAM" id="MobiDB-lite"/>
    </source>
</evidence>
<dbReference type="EMBL" id="CP002801">
    <property type="protein sequence ID" value="AEH09878.1"/>
    <property type="molecule type" value="Genomic_DNA"/>
</dbReference>
<feature type="coiled-coil region" evidence="1">
    <location>
        <begin position="275"/>
        <end position="305"/>
    </location>
</feature>
<feature type="coiled-coil region" evidence="1">
    <location>
        <begin position="970"/>
        <end position="1004"/>
    </location>
</feature>
<name>F8B283_9ACTN</name>
<dbReference type="Proteomes" id="UP000001549">
    <property type="component" value="Chromosome"/>
</dbReference>
<sequence length="1400" mass="151700">MSVTRLPVRPAPADAQARVARWRPQRAGIVNVWRYYDETFHFHRGRLLLRGRNGTGKSKALELLLPYLLDANLQARRLSTFGGPERTMHWNLMGDGASGQTRVGYVWIEFRFGALPETGPAGPTGQPSPVRPVGDGDGEGGGPARPNGSDERWFTCGARLQASVHTASATADYFTTTSRIGLPGGLSVVDEANAPLTRKRLEAELGDTGQLYPTAADYRAAIRAELFGGLSEQRYSGLITAMLQLRTPKLSERLDPSLLSTLLSRALPPLGGAEIAELAEGFERLDRQRESLRRLDEEVEAARVLADRQRAYASRVLRAAAADLISATSTLDALTRTARESQEEYDRVVVEREALDERITAAETDRGTLQARVEGLQVSDAYRAGGRLDELRGQIRAAQRRAADTREQATGAQERARVDKATATRTATGAARAEAELASARETARPAADRAGMTATYQQLAAVTERAAGAGEDREDVAAASWSAAATRPRSLLRAAVEARGRQIGAVRRALGEHRSAVDTRTTAERNLERARQELTAATAARRDARVAYEDAREALGEALARWAAGCAQLRFTDPGALRDAAESEPDVLRLVEETAGPLLEAIAARSAELAREHRDRGAERDAHTAERDRLLILTELPPSVPPTRTADRAGLPGAPLWRLVSFRDGVTPAVQAGIEAALEAAGLLDAWVFPTGGLTVPGHDTVIDVDQMASAPAGGLGAVLTPEPDAKVPAERVLRLLAGIAVGTTAPDGHPVAVGADGTWRLAAARGSWSKPEPAHIGALARDRARRRRVDELTRLISQLDDVLAGIGRELGELGARRERIAAERRARPSHRALDDARGALEAADAAVAARDDVVSHRLEEVREGEDAVRAATRALTAAGAEHGLPTDTDALEAVQDAATAFHRLADGWLDCHQRATAARDAAVAAAGVATRSQESALGLAATAAEAAGETQRLRAKLDGIEAAIGPEYRQVLDEIAGARRRLEELAKQRVMMEQSGRALERRVGELDERRVVDADRREVAVAERDSRANRFRHLGAGSLAADTRLDLPLAGLDGVRPTLEAARAVAARLTTTPYARQNLKEAETRLTDAVHRSRQALADRAELVLEPDEDIQILTAAVDGIRVGAAHLHDAVRDERERSRAEITEGERELFDRTLTGNTRRHVADRIRQANALVADMNSRLEKVRTASRTAVQIQWRVDPALPAATRGARDLLLRDPSQLTKADHEALHEFLRGRVDDARDDDTATGWEEQLLRVFDYTAWHQFIVRVDRGNERGWQPLTKKLHGALSGGEKAIALHLPLFAALAAHYQSAPIAPRLILLDEVFVGVDTTNRGQVFELLASLDLDLMITSDHEWCMYRELDGIAIHSLITGDGSDDAVTTARFTWDGLRLTDADGQPL</sequence>
<evidence type="ECO:0000256" key="1">
    <source>
        <dbReference type="SAM" id="Coils"/>
    </source>
</evidence>
<protein>
    <recommendedName>
        <fullName evidence="5">TIGR02680 family protein</fullName>
    </recommendedName>
</protein>
<dbReference type="CDD" id="cd00267">
    <property type="entry name" value="ABC_ATPase"/>
    <property type="match status" value="1"/>
</dbReference>
<keyword evidence="1" id="KW-0175">Coiled coil</keyword>
<dbReference type="HOGENOM" id="CLU_005532_0_0_11"/>
<organism evidence="3 4">
    <name type="scientific">Candidatus Protofrankia datiscae</name>
    <dbReference type="NCBI Taxonomy" id="2716812"/>
    <lineage>
        <taxon>Bacteria</taxon>
        <taxon>Bacillati</taxon>
        <taxon>Actinomycetota</taxon>
        <taxon>Actinomycetes</taxon>
        <taxon>Frankiales</taxon>
        <taxon>Frankiaceae</taxon>
        <taxon>Protofrankia</taxon>
    </lineage>
</organism>
<evidence type="ECO:0008006" key="5">
    <source>
        <dbReference type="Google" id="ProtNLM"/>
    </source>
</evidence>
<dbReference type="KEGG" id="fsy:FsymDg_2511"/>
<evidence type="ECO:0000313" key="3">
    <source>
        <dbReference type="EMBL" id="AEH09878.1"/>
    </source>
</evidence>
<keyword evidence="4" id="KW-1185">Reference proteome</keyword>
<dbReference type="NCBIfam" id="TIGR02680">
    <property type="entry name" value="TIGR02680 family protein"/>
    <property type="match status" value="1"/>
</dbReference>